<dbReference type="InterPro" id="IPR013083">
    <property type="entry name" value="Znf_RING/FYVE/PHD"/>
</dbReference>
<keyword evidence="6" id="KW-0677">Repeat</keyword>
<keyword evidence="8" id="KW-0862">Zinc</keyword>
<keyword evidence="3" id="KW-0597">Phosphoprotein</keyword>
<dbReference type="PROSITE" id="PS50178">
    <property type="entry name" value="ZF_FYVE"/>
    <property type="match status" value="1"/>
</dbReference>
<dbReference type="InterPro" id="IPR000219">
    <property type="entry name" value="DH_dom"/>
</dbReference>
<keyword evidence="7 10" id="KW-0863">Zinc-finger</keyword>
<feature type="compositionally biased region" description="Polar residues" evidence="11">
    <location>
        <begin position="242"/>
        <end position="254"/>
    </location>
</feature>
<organism evidence="15 16">
    <name type="scientific">Takifugu rubripes</name>
    <name type="common">Japanese pufferfish</name>
    <name type="synonym">Fugu rubripes</name>
    <dbReference type="NCBI Taxonomy" id="31033"/>
    <lineage>
        <taxon>Eukaryota</taxon>
        <taxon>Metazoa</taxon>
        <taxon>Chordata</taxon>
        <taxon>Craniata</taxon>
        <taxon>Vertebrata</taxon>
        <taxon>Euteleostomi</taxon>
        <taxon>Actinopterygii</taxon>
        <taxon>Neopterygii</taxon>
        <taxon>Teleostei</taxon>
        <taxon>Neoteleostei</taxon>
        <taxon>Acanthomorphata</taxon>
        <taxon>Eupercaria</taxon>
        <taxon>Tetraodontiformes</taxon>
        <taxon>Tetradontoidea</taxon>
        <taxon>Tetraodontidae</taxon>
        <taxon>Takifugu</taxon>
    </lineage>
</organism>
<reference evidence="15" key="3">
    <citation type="submission" date="2025-09" db="UniProtKB">
        <authorList>
            <consortium name="Ensembl"/>
        </authorList>
    </citation>
    <scope>IDENTIFICATION</scope>
</reference>
<keyword evidence="2" id="KW-0963">Cytoplasm</keyword>
<evidence type="ECO:0000259" key="12">
    <source>
        <dbReference type="PROSITE" id="PS50003"/>
    </source>
</evidence>
<dbReference type="PROSITE" id="PS50010">
    <property type="entry name" value="DH_2"/>
    <property type="match status" value="1"/>
</dbReference>
<dbReference type="SUPFAM" id="SSF57903">
    <property type="entry name" value="FYVE/PHD zinc finger"/>
    <property type="match status" value="1"/>
</dbReference>
<evidence type="ECO:0000256" key="7">
    <source>
        <dbReference type="ARBA" id="ARBA00022771"/>
    </source>
</evidence>
<dbReference type="Gene3D" id="1.20.900.10">
    <property type="entry name" value="Dbl homology (DH) domain"/>
    <property type="match status" value="1"/>
</dbReference>
<evidence type="ECO:0000256" key="2">
    <source>
        <dbReference type="ARBA" id="ARBA00022490"/>
    </source>
</evidence>
<dbReference type="SUPFAM" id="SSF48065">
    <property type="entry name" value="DBL homology domain (DH-domain)"/>
    <property type="match status" value="1"/>
</dbReference>
<dbReference type="InterPro" id="IPR055251">
    <property type="entry name" value="SOS1_NGEF_PH"/>
</dbReference>
<dbReference type="InterPro" id="IPR000306">
    <property type="entry name" value="Znf_FYVE"/>
</dbReference>
<dbReference type="GO" id="GO:0005085">
    <property type="term" value="F:guanyl-nucleotide exchange factor activity"/>
    <property type="evidence" value="ECO:0007669"/>
    <property type="project" value="UniProtKB-KW"/>
</dbReference>
<dbReference type="InterPro" id="IPR051092">
    <property type="entry name" value="FYVE_RhoGEF_PH"/>
</dbReference>
<dbReference type="InterPro" id="IPR011011">
    <property type="entry name" value="Znf_FYVE_PHD"/>
</dbReference>
<dbReference type="FunFam" id="1.20.900.10:FF:000013">
    <property type="entry name" value="FYVE, RhoGEF and PH domain-containing protein 4"/>
    <property type="match status" value="1"/>
</dbReference>
<accession>A0A3B5K2U7</accession>
<feature type="domain" description="FYVE-type" evidence="14">
    <location>
        <begin position="632"/>
        <end position="669"/>
    </location>
</feature>
<keyword evidence="16" id="KW-1185">Reference proteome</keyword>
<feature type="compositionally biased region" description="Low complexity" evidence="11">
    <location>
        <begin position="176"/>
        <end position="188"/>
    </location>
</feature>
<dbReference type="CDD" id="cd13236">
    <property type="entry name" value="PH2_FGD1-4"/>
    <property type="match status" value="1"/>
</dbReference>
<dbReference type="SMART" id="SM00064">
    <property type="entry name" value="FYVE"/>
    <property type="match status" value="1"/>
</dbReference>
<dbReference type="Pfam" id="PF22697">
    <property type="entry name" value="SOS1_NGEF_PH"/>
    <property type="match status" value="1"/>
</dbReference>
<feature type="domain" description="PH" evidence="12">
    <location>
        <begin position="499"/>
        <end position="598"/>
    </location>
</feature>
<dbReference type="PROSITE" id="PS50003">
    <property type="entry name" value="PH_DOMAIN"/>
    <property type="match status" value="2"/>
</dbReference>
<dbReference type="FunFam" id="2.30.29.30:FF:000102">
    <property type="entry name" value="FYVE, RhoGEF and PH domain-containing protein 4"/>
    <property type="match status" value="1"/>
</dbReference>
<dbReference type="InterPro" id="IPR035899">
    <property type="entry name" value="DBL_dom_sf"/>
</dbReference>
<dbReference type="Proteomes" id="UP000005226">
    <property type="component" value="Chromosome 9"/>
</dbReference>
<feature type="domain" description="PH" evidence="12">
    <location>
        <begin position="693"/>
        <end position="790"/>
    </location>
</feature>
<feature type="compositionally biased region" description="Basic and acidic residues" evidence="11">
    <location>
        <begin position="264"/>
        <end position="278"/>
    </location>
</feature>
<dbReference type="InterPro" id="IPR017455">
    <property type="entry name" value="Znf_FYVE-rel"/>
</dbReference>
<reference evidence="15" key="2">
    <citation type="submission" date="2025-08" db="UniProtKB">
        <authorList>
            <consortium name="Ensembl"/>
        </authorList>
    </citation>
    <scope>IDENTIFICATION</scope>
</reference>
<evidence type="ECO:0000256" key="11">
    <source>
        <dbReference type="SAM" id="MobiDB-lite"/>
    </source>
</evidence>
<evidence type="ECO:0000313" key="15">
    <source>
        <dbReference type="Ensembl" id="ENSTRUP00000049822.2"/>
    </source>
</evidence>
<dbReference type="SUPFAM" id="SSF50729">
    <property type="entry name" value="PH domain-like"/>
    <property type="match status" value="2"/>
</dbReference>
<dbReference type="Ensembl" id="ENSTRUT00000055451.2">
    <property type="protein sequence ID" value="ENSTRUP00000049822.2"/>
    <property type="gene ID" value="ENSTRUG00000005594.3"/>
</dbReference>
<dbReference type="Pfam" id="PF00169">
    <property type="entry name" value="PH"/>
    <property type="match status" value="1"/>
</dbReference>
<feature type="compositionally biased region" description="Basic and acidic residues" evidence="11">
    <location>
        <begin position="194"/>
        <end position="209"/>
    </location>
</feature>
<dbReference type="InterPro" id="IPR011993">
    <property type="entry name" value="PH-like_dom_sf"/>
</dbReference>
<evidence type="ECO:0000256" key="1">
    <source>
        <dbReference type="ARBA" id="ARBA00004245"/>
    </source>
</evidence>
<dbReference type="CDD" id="cd00160">
    <property type="entry name" value="RhoGEF"/>
    <property type="match status" value="1"/>
</dbReference>
<keyword evidence="9" id="KW-0206">Cytoskeleton</keyword>
<evidence type="ECO:0000259" key="13">
    <source>
        <dbReference type="PROSITE" id="PS50010"/>
    </source>
</evidence>
<reference evidence="15 16" key="1">
    <citation type="journal article" date="2011" name="Genome Biol. Evol.">
        <title>Integration of the genetic map and genome assembly of fugu facilitates insights into distinct features of genome evolution in teleosts and mammals.</title>
        <authorList>
            <person name="Kai W."/>
            <person name="Kikuchi K."/>
            <person name="Tohari S."/>
            <person name="Chew A.K."/>
            <person name="Tay A."/>
            <person name="Fujiwara A."/>
            <person name="Hosoya S."/>
            <person name="Suetake H."/>
            <person name="Naruse K."/>
            <person name="Brenner S."/>
            <person name="Suzuki Y."/>
            <person name="Venkatesh B."/>
        </authorList>
    </citation>
    <scope>NUCLEOTIDE SEQUENCE [LARGE SCALE GENOMIC DNA]</scope>
</reference>
<feature type="compositionally biased region" description="Basic and acidic residues" evidence="11">
    <location>
        <begin position="151"/>
        <end position="175"/>
    </location>
</feature>
<dbReference type="InterPro" id="IPR035941">
    <property type="entry name" value="FGD1-4_PH2"/>
</dbReference>
<dbReference type="InterPro" id="IPR001849">
    <property type="entry name" value="PH_domain"/>
</dbReference>
<evidence type="ECO:0000256" key="4">
    <source>
        <dbReference type="ARBA" id="ARBA00022658"/>
    </source>
</evidence>
<dbReference type="GO" id="GO:0046847">
    <property type="term" value="P:filopodium assembly"/>
    <property type="evidence" value="ECO:0007669"/>
    <property type="project" value="TreeGrafter"/>
</dbReference>
<feature type="region of interest" description="Disordered" evidence="11">
    <location>
        <begin position="49"/>
        <end position="278"/>
    </location>
</feature>
<feature type="region of interest" description="Disordered" evidence="11">
    <location>
        <begin position="792"/>
        <end position="817"/>
    </location>
</feature>
<feature type="domain" description="DH" evidence="13">
    <location>
        <begin position="283"/>
        <end position="470"/>
    </location>
</feature>
<evidence type="ECO:0000256" key="10">
    <source>
        <dbReference type="PROSITE-ProRule" id="PRU00091"/>
    </source>
</evidence>
<gene>
    <name evidence="15" type="primary">fgd4a</name>
</gene>
<dbReference type="GO" id="GO:0005856">
    <property type="term" value="C:cytoskeleton"/>
    <property type="evidence" value="ECO:0007669"/>
    <property type="project" value="UniProtKB-SubCell"/>
</dbReference>
<evidence type="ECO:0000256" key="6">
    <source>
        <dbReference type="ARBA" id="ARBA00022737"/>
    </source>
</evidence>
<dbReference type="Gene3D" id="2.30.29.30">
    <property type="entry name" value="Pleckstrin-homology domain (PH domain)/Phosphotyrosine-binding domain (PTB)"/>
    <property type="match status" value="2"/>
</dbReference>
<keyword evidence="5" id="KW-0479">Metal-binding</keyword>
<evidence type="ECO:0000256" key="3">
    <source>
        <dbReference type="ARBA" id="ARBA00022553"/>
    </source>
</evidence>
<feature type="compositionally biased region" description="Polar residues" evidence="11">
    <location>
        <begin position="112"/>
        <end position="122"/>
    </location>
</feature>
<feature type="compositionally biased region" description="Polar residues" evidence="11">
    <location>
        <begin position="796"/>
        <end position="817"/>
    </location>
</feature>
<dbReference type="Pfam" id="PF01363">
    <property type="entry name" value="FYVE"/>
    <property type="match status" value="1"/>
</dbReference>
<dbReference type="PANTHER" id="PTHR12673">
    <property type="entry name" value="FACIOGENITAL DYSPLASIA PROTEIN"/>
    <property type="match status" value="1"/>
</dbReference>
<dbReference type="AlphaFoldDB" id="A0A3B5K2U7"/>
<evidence type="ECO:0000256" key="5">
    <source>
        <dbReference type="ARBA" id="ARBA00022723"/>
    </source>
</evidence>
<keyword evidence="4" id="KW-0344">Guanine-nucleotide releasing factor</keyword>
<comment type="subcellular location">
    <subcellularLocation>
        <location evidence="1">Cytoplasm</location>
        <location evidence="1">Cytoskeleton</location>
    </subcellularLocation>
</comment>
<evidence type="ECO:0000313" key="16">
    <source>
        <dbReference type="Proteomes" id="UP000005226"/>
    </source>
</evidence>
<dbReference type="SMART" id="SM00325">
    <property type="entry name" value="RhoGEF"/>
    <property type="match status" value="1"/>
</dbReference>
<evidence type="ECO:0000259" key="14">
    <source>
        <dbReference type="PROSITE" id="PS50178"/>
    </source>
</evidence>
<dbReference type="GO" id="GO:0005737">
    <property type="term" value="C:cytoplasm"/>
    <property type="evidence" value="ECO:0007669"/>
    <property type="project" value="TreeGrafter"/>
</dbReference>
<feature type="region of interest" description="Disordered" evidence="11">
    <location>
        <begin position="1"/>
        <end position="20"/>
    </location>
</feature>
<dbReference type="Pfam" id="PF00621">
    <property type="entry name" value="RhoGEF"/>
    <property type="match status" value="1"/>
</dbReference>
<feature type="compositionally biased region" description="Polar residues" evidence="11">
    <location>
        <begin position="78"/>
        <end position="100"/>
    </location>
</feature>
<sequence>MDNDCVGEGSEKSLPQWRRHLTEREDKAGCFHSRNVDEDACVAVKIEHSRGLGSSPAVHRRNSSGVQACLSRTGRGSGTKQSQASVNGRGPGSSTRSLSKPQVPPKPLHLQSPVTVSSSPLSRVQKPLLGQGMEEGAGRDRGGRGGGRGFVTREKQSKVLDLINRFEENSIENKSDSSSMKQIGSKSSNCRPPHRCDQKKADADPMEQEKEYEDQQDTNERTAGIINGDIGNRNTGPEDEGSSPQGHWTGTESHTGNEDGTETESVHRQSEGVADQKETNEQKLFKIASEILHTEKAYVARLNLLDQVFCAKLMEEATKGTFPVDVVKNIFSNISSIHTFHSQFLLPDLEKRMGEWVATPRIGDILQKLTPFLKMYAEYVKNFDKAMELLKQWTDRCPQFKATIQEIQSQEICGSLTLQHHMLEPVQRVPRYEMLLKDYLKKLPQDDPDRRDAEKSLEIIATAATHSNSAIRKSENLKKLLEIYEMLGEEEDIVNPSNEFIKEGHILKLAARNTSAMERYLFLFNNMLLYCVPKFSLGGTKYTVRTRIGIDGMKVLETTNEDYPHTFQVSGKERILELQASSEQDKADWLKAFQETIEIFVQKNESFKNALKDGDEVSSAELGKRAPRWIRDNEVTMCMKCKEPFNALMRRRHHCRACGYVVCWKCSDNKGEGLTEGKKKGILEIEAAQFTGSSIMCGFLQYCEKNKPWQRVWCVIPEKEALVLYLYGAPQDVKAQCTIPLLGYSVDDSIRPADPTASFRLSQSKSIHNFAADTEEIKQRWLKVIRVAVTGEEPESPQTNGSSLDNNTTQETSTDST</sequence>
<dbReference type="GO" id="GO:0007010">
    <property type="term" value="P:cytoskeleton organization"/>
    <property type="evidence" value="ECO:0007669"/>
    <property type="project" value="TreeGrafter"/>
</dbReference>
<evidence type="ECO:0000256" key="9">
    <source>
        <dbReference type="ARBA" id="ARBA00023212"/>
    </source>
</evidence>
<dbReference type="GeneTree" id="ENSGT00940000155765"/>
<evidence type="ECO:0000256" key="8">
    <source>
        <dbReference type="ARBA" id="ARBA00022833"/>
    </source>
</evidence>
<proteinExistence type="predicted"/>
<dbReference type="PANTHER" id="PTHR12673:SF98">
    <property type="entry name" value="FYVE, RHOGEF AND PH DOMAIN-CONTAINING PROTEIN 4"/>
    <property type="match status" value="1"/>
</dbReference>
<protein>
    <submittedName>
        <fullName evidence="15">FYVE, RhoGEF and PH domain containing 4a</fullName>
    </submittedName>
</protein>
<dbReference type="SMART" id="SM00233">
    <property type="entry name" value="PH"/>
    <property type="match status" value="2"/>
</dbReference>
<name>A0A3B5K2U7_TAKRU</name>
<dbReference type="Gene3D" id="3.30.40.10">
    <property type="entry name" value="Zinc/RING finger domain, C3HC4 (zinc finger)"/>
    <property type="match status" value="1"/>
</dbReference>
<dbReference type="GO" id="GO:0008270">
    <property type="term" value="F:zinc ion binding"/>
    <property type="evidence" value="ECO:0007669"/>
    <property type="project" value="UniProtKB-KW"/>
</dbReference>